<dbReference type="KEGG" id="mpp:MICPUCDRAFT_51332"/>
<name>C1N1B1_MICPC</name>
<feature type="region of interest" description="Disordered" evidence="5">
    <location>
        <begin position="727"/>
        <end position="764"/>
    </location>
</feature>
<dbReference type="GO" id="GO:0045503">
    <property type="term" value="F:dynein light chain binding"/>
    <property type="evidence" value="ECO:0007669"/>
    <property type="project" value="TreeGrafter"/>
</dbReference>
<evidence type="ECO:0000256" key="4">
    <source>
        <dbReference type="ARBA" id="ARBA00022737"/>
    </source>
</evidence>
<dbReference type="InterPro" id="IPR036322">
    <property type="entry name" value="WD40_repeat_dom_sf"/>
</dbReference>
<keyword evidence="6" id="KW-0282">Flagellum</keyword>
<evidence type="ECO:0000256" key="3">
    <source>
        <dbReference type="ARBA" id="ARBA00022574"/>
    </source>
</evidence>
<protein>
    <submittedName>
        <fullName evidence="6">Flagellar inner arm intermediate chain</fullName>
    </submittedName>
</protein>
<dbReference type="GO" id="GO:0036156">
    <property type="term" value="C:inner dynein arm"/>
    <property type="evidence" value="ECO:0007669"/>
    <property type="project" value="TreeGrafter"/>
</dbReference>
<dbReference type="Gene3D" id="2.130.10.10">
    <property type="entry name" value="YVTN repeat-like/Quinoprotein amine dehydrogenase"/>
    <property type="match status" value="2"/>
</dbReference>
<evidence type="ECO:0000313" key="6">
    <source>
        <dbReference type="EMBL" id="EEH54411.1"/>
    </source>
</evidence>
<keyword evidence="7" id="KW-1185">Reference proteome</keyword>
<dbReference type="SMART" id="SM00320">
    <property type="entry name" value="WD40"/>
    <property type="match status" value="4"/>
</dbReference>
<dbReference type="eggNOG" id="KOG1587">
    <property type="taxonomic scope" value="Eukaryota"/>
</dbReference>
<evidence type="ECO:0000256" key="2">
    <source>
        <dbReference type="ARBA" id="ARBA00022490"/>
    </source>
</evidence>
<evidence type="ECO:0000256" key="1">
    <source>
        <dbReference type="ARBA" id="ARBA00004496"/>
    </source>
</evidence>
<keyword evidence="6" id="KW-0969">Cilium</keyword>
<feature type="region of interest" description="Disordered" evidence="5">
    <location>
        <begin position="102"/>
        <end position="138"/>
    </location>
</feature>
<dbReference type="PANTHER" id="PTHR12442">
    <property type="entry name" value="DYNEIN INTERMEDIATE CHAIN"/>
    <property type="match status" value="1"/>
</dbReference>
<dbReference type="GO" id="GO:0045504">
    <property type="term" value="F:dynein heavy chain binding"/>
    <property type="evidence" value="ECO:0007669"/>
    <property type="project" value="TreeGrafter"/>
</dbReference>
<sequence>MGIVGIQDMGPDLLLSAVAKEVIQADIKFRGAVSDFHGVAKAIKKADCDPITLRYNAEDIYGDGHNFLIATAKKHVPKWEEWAEETKAAAIAAAIAEKEAEEAAAAAKPGRKKKPKPVSKPWESLGSEVEIEEESIRPSGEAPTVIDVYRSPEEFGRPFKFDDADANELFNSSQMECRPYKDTTVEYTTHLTKGTQAIPVTVDGGAQATPLPGKPFATQYEPRTCTDEEAAEQLKDPALGAFLMDVTSKDGLMTYAMQQNECYDIFTDDFAALADEDSTIGGGGAADQIVEQHAFTDLTYGKGKCVSCVDWVPNKIGEVAVACVENASFEEKVEASGQTRTGAVLIWNFKDPIHPRYVLEAPVDVYSFAFNPVNPNLVVGGLLNGQCVLWDTTTAEERADANSKRTDGDGGGEKSIPTCQPTWLSELADSHVLAVTDVAWMGGNVEVTKPNGALDLKKTNECNFFASTAADGKLFFWDIRVKRDPKKNKFLWYPLYKINVGRGESSGTLGAMKFNFGDTTAGKSDCFMTSTDGEVALVDFVKPEGENNPEYVKLCVTAHAGPVRSIDRSPFFPDVVLSVGDWSFKLLKANEKTPLFSSPSSDVYLACGAFSPTRPAVVFTARQDGVVDVWDFTDRSHEPSVKVRVNSGGVGAMKFWRPFPLAGKTEQLLAVGDASGVLHVMSIPRNLRRALPKEKSTMETFLSREMERIGDVQTRAEEIEQAVREAEAAAEAAAEEAAIEEEKKKAKKGKKGDPPPLTEDEKLEEEYRALEEKFMVEMGLVETEGDGDEDA</sequence>
<dbReference type="PANTHER" id="PTHR12442:SF5">
    <property type="entry name" value="DYNEIN AXONEMAL INTERMEDIATE CHAIN 3"/>
    <property type="match status" value="1"/>
</dbReference>
<keyword evidence="2" id="KW-0963">Cytoplasm</keyword>
<accession>C1N1B1</accession>
<gene>
    <name evidence="6" type="ORF">MICPUCDRAFT_51332</name>
</gene>
<dbReference type="InterPro" id="IPR015943">
    <property type="entry name" value="WD40/YVTN_repeat-like_dom_sf"/>
</dbReference>
<organism evidence="7">
    <name type="scientific">Micromonas pusilla (strain CCMP1545)</name>
    <name type="common">Picoplanktonic green alga</name>
    <dbReference type="NCBI Taxonomy" id="564608"/>
    <lineage>
        <taxon>Eukaryota</taxon>
        <taxon>Viridiplantae</taxon>
        <taxon>Chlorophyta</taxon>
        <taxon>Mamiellophyceae</taxon>
        <taxon>Mamiellales</taxon>
        <taxon>Mamiellaceae</taxon>
        <taxon>Micromonas</taxon>
    </lineage>
</organism>
<dbReference type="InterPro" id="IPR050687">
    <property type="entry name" value="Dynein_IC"/>
</dbReference>
<keyword evidence="4" id="KW-0677">Repeat</keyword>
<dbReference type="AlphaFoldDB" id="C1N1B1"/>
<dbReference type="GO" id="GO:0036159">
    <property type="term" value="P:inner dynein arm assembly"/>
    <property type="evidence" value="ECO:0007669"/>
    <property type="project" value="TreeGrafter"/>
</dbReference>
<dbReference type="SUPFAM" id="SSF50978">
    <property type="entry name" value="WD40 repeat-like"/>
    <property type="match status" value="1"/>
</dbReference>
<dbReference type="OrthoDB" id="366230at2759"/>
<proteinExistence type="predicted"/>
<dbReference type="OMA" id="EPMLTHH"/>
<evidence type="ECO:0000256" key="5">
    <source>
        <dbReference type="SAM" id="MobiDB-lite"/>
    </source>
</evidence>
<keyword evidence="3" id="KW-0853">WD repeat</keyword>
<dbReference type="RefSeq" id="XP_003061781.1">
    <property type="nucleotide sequence ID" value="XM_003061735.1"/>
</dbReference>
<evidence type="ECO:0000313" key="7">
    <source>
        <dbReference type="Proteomes" id="UP000001876"/>
    </source>
</evidence>
<dbReference type="STRING" id="564608.C1N1B1"/>
<dbReference type="Proteomes" id="UP000001876">
    <property type="component" value="Unassembled WGS sequence"/>
</dbReference>
<comment type="subcellular location">
    <subcellularLocation>
        <location evidence="1">Cytoplasm</location>
    </subcellularLocation>
</comment>
<dbReference type="GO" id="GO:0060294">
    <property type="term" value="P:cilium movement involved in cell motility"/>
    <property type="evidence" value="ECO:0007669"/>
    <property type="project" value="TreeGrafter"/>
</dbReference>
<dbReference type="InterPro" id="IPR001680">
    <property type="entry name" value="WD40_rpt"/>
</dbReference>
<dbReference type="GeneID" id="9686977"/>
<dbReference type="EMBL" id="GG663744">
    <property type="protein sequence ID" value="EEH54411.1"/>
    <property type="molecule type" value="Genomic_DNA"/>
</dbReference>
<reference evidence="6 7" key="1">
    <citation type="journal article" date="2009" name="Science">
        <title>Green evolution and dynamic adaptations revealed by genomes of the marine picoeukaryotes Micromonas.</title>
        <authorList>
            <person name="Worden A.Z."/>
            <person name="Lee J.H."/>
            <person name="Mock T."/>
            <person name="Rouze P."/>
            <person name="Simmons M.P."/>
            <person name="Aerts A.L."/>
            <person name="Allen A.E."/>
            <person name="Cuvelier M.L."/>
            <person name="Derelle E."/>
            <person name="Everett M.V."/>
            <person name="Foulon E."/>
            <person name="Grimwood J."/>
            <person name="Gundlach H."/>
            <person name="Henrissat B."/>
            <person name="Napoli C."/>
            <person name="McDonald S.M."/>
            <person name="Parker M.S."/>
            <person name="Rombauts S."/>
            <person name="Salamov A."/>
            <person name="Von Dassow P."/>
            <person name="Badger J.H."/>
            <person name="Coutinho P.M."/>
            <person name="Demir E."/>
            <person name="Dubchak I."/>
            <person name="Gentemann C."/>
            <person name="Eikrem W."/>
            <person name="Gready J.E."/>
            <person name="John U."/>
            <person name="Lanier W."/>
            <person name="Lindquist E.A."/>
            <person name="Lucas S."/>
            <person name="Mayer K.F."/>
            <person name="Moreau H."/>
            <person name="Not F."/>
            <person name="Otillar R."/>
            <person name="Panaud O."/>
            <person name="Pangilinan J."/>
            <person name="Paulsen I."/>
            <person name="Piegu B."/>
            <person name="Poliakov A."/>
            <person name="Robbens S."/>
            <person name="Schmutz J."/>
            <person name="Toulza E."/>
            <person name="Wyss T."/>
            <person name="Zelensky A."/>
            <person name="Zhou K."/>
            <person name="Armbrust E.V."/>
            <person name="Bhattacharya D."/>
            <person name="Goodenough U.W."/>
            <person name="Van de Peer Y."/>
            <person name="Grigoriev I.V."/>
        </authorList>
    </citation>
    <scope>NUCLEOTIDE SEQUENCE [LARGE SCALE GENOMIC DNA]</scope>
    <source>
        <strain evidence="6 7">CCMP1545</strain>
    </source>
</reference>
<keyword evidence="6" id="KW-0966">Cell projection</keyword>